<dbReference type="Pfam" id="PF03094">
    <property type="entry name" value="Mlo"/>
    <property type="match status" value="1"/>
</dbReference>
<dbReference type="Proteomes" id="UP001141253">
    <property type="component" value="Chromosome 8"/>
</dbReference>
<evidence type="ECO:0000256" key="8">
    <source>
        <dbReference type="SAM" id="Phobius"/>
    </source>
</evidence>
<keyword evidence="4" id="KW-0611">Plant defense</keyword>
<dbReference type="PANTHER" id="PTHR31942">
    <property type="entry name" value="MLO-LIKE PROTEIN 1"/>
    <property type="match status" value="1"/>
</dbReference>
<reference evidence="9" key="1">
    <citation type="submission" date="2022-10" db="EMBL/GenBank/DDBJ databases">
        <authorList>
            <person name="Hyden B.L."/>
            <person name="Feng K."/>
            <person name="Yates T."/>
            <person name="Jawdy S."/>
            <person name="Smart L.B."/>
            <person name="Muchero W."/>
        </authorList>
    </citation>
    <scope>NUCLEOTIDE SEQUENCE</scope>
    <source>
        <tissue evidence="9">Shoot tip</tissue>
    </source>
</reference>
<gene>
    <name evidence="9" type="ORF">OIU77_012719</name>
</gene>
<keyword evidence="7" id="KW-0568">Pathogenesis-related protein</keyword>
<keyword evidence="3 8" id="KW-0812">Transmembrane</keyword>
<dbReference type="EMBL" id="JAPFFI010000023">
    <property type="protein sequence ID" value="KAJ6322943.1"/>
    <property type="molecule type" value="Genomic_DNA"/>
</dbReference>
<feature type="transmembrane region" description="Helical" evidence="8">
    <location>
        <begin position="34"/>
        <end position="53"/>
    </location>
</feature>
<evidence type="ECO:0000256" key="4">
    <source>
        <dbReference type="ARBA" id="ARBA00022821"/>
    </source>
</evidence>
<dbReference type="InterPro" id="IPR004326">
    <property type="entry name" value="Mlo"/>
</dbReference>
<name>A0ABQ9A5T1_9ROSI</name>
<evidence type="ECO:0000256" key="3">
    <source>
        <dbReference type="ARBA" id="ARBA00022692"/>
    </source>
</evidence>
<dbReference type="PANTHER" id="PTHR31942:SF84">
    <property type="entry name" value="MLO-LIKE PROTEIN 12"/>
    <property type="match status" value="1"/>
</dbReference>
<accession>A0ABQ9A5T1</accession>
<comment type="similarity">
    <text evidence="2">Belongs to the MLO family.</text>
</comment>
<keyword evidence="5 8" id="KW-1133">Transmembrane helix</keyword>
<evidence type="ECO:0000256" key="2">
    <source>
        <dbReference type="ARBA" id="ARBA00006574"/>
    </source>
</evidence>
<keyword evidence="6 8" id="KW-0472">Membrane</keyword>
<proteinExistence type="inferred from homology"/>
<reference evidence="9" key="2">
    <citation type="journal article" date="2023" name="Int. J. Mol. Sci.">
        <title>De Novo Assembly and Annotation of 11 Diverse Shrub Willow (Salix) Genomes Reveals Novel Gene Organization in Sex-Linked Regions.</title>
        <authorList>
            <person name="Hyden B."/>
            <person name="Feng K."/>
            <person name="Yates T.B."/>
            <person name="Jawdy S."/>
            <person name="Cereghino C."/>
            <person name="Smart L.B."/>
            <person name="Muchero W."/>
        </authorList>
    </citation>
    <scope>NUCLEOTIDE SEQUENCE</scope>
    <source>
        <tissue evidence="9">Shoot tip</tissue>
    </source>
</reference>
<evidence type="ECO:0000313" key="10">
    <source>
        <dbReference type="Proteomes" id="UP001141253"/>
    </source>
</evidence>
<evidence type="ECO:0000256" key="1">
    <source>
        <dbReference type="ARBA" id="ARBA00004141"/>
    </source>
</evidence>
<keyword evidence="10" id="KW-1185">Reference proteome</keyword>
<organism evidence="9 10">
    <name type="scientific">Salix suchowensis</name>
    <dbReference type="NCBI Taxonomy" id="1278906"/>
    <lineage>
        <taxon>Eukaryota</taxon>
        <taxon>Viridiplantae</taxon>
        <taxon>Streptophyta</taxon>
        <taxon>Embryophyta</taxon>
        <taxon>Tracheophyta</taxon>
        <taxon>Spermatophyta</taxon>
        <taxon>Magnoliopsida</taxon>
        <taxon>eudicotyledons</taxon>
        <taxon>Gunneridae</taxon>
        <taxon>Pentapetalae</taxon>
        <taxon>rosids</taxon>
        <taxon>fabids</taxon>
        <taxon>Malpighiales</taxon>
        <taxon>Salicaceae</taxon>
        <taxon>Saliceae</taxon>
        <taxon>Salix</taxon>
    </lineage>
</organism>
<comment type="subcellular location">
    <subcellularLocation>
        <location evidence="1">Membrane</location>
        <topology evidence="1">Multi-pass membrane protein</topology>
    </subcellularLocation>
</comment>
<evidence type="ECO:0000256" key="7">
    <source>
        <dbReference type="ARBA" id="ARBA00023265"/>
    </source>
</evidence>
<comment type="caution">
    <text evidence="9">The sequence shown here is derived from an EMBL/GenBank/DDBJ whole genome shotgun (WGS) entry which is preliminary data.</text>
</comment>
<evidence type="ECO:0000256" key="6">
    <source>
        <dbReference type="ARBA" id="ARBA00023136"/>
    </source>
</evidence>
<protein>
    <submittedName>
        <fullName evidence="9">Uncharacterized protein</fullName>
    </submittedName>
</protein>
<evidence type="ECO:0000313" key="9">
    <source>
        <dbReference type="EMBL" id="KAJ6322943.1"/>
    </source>
</evidence>
<sequence length="68" mass="7652">MTLRHGFITAHLAPGSETRFDFQKYISRSLDEDFKVVVGISPVIWFIAVLLLLTDTHGKNNILALAPR</sequence>
<evidence type="ECO:0000256" key="5">
    <source>
        <dbReference type="ARBA" id="ARBA00022989"/>
    </source>
</evidence>